<evidence type="ECO:0000259" key="12">
    <source>
        <dbReference type="SMART" id="SM00986"/>
    </source>
</evidence>
<protein>
    <recommendedName>
        <fullName evidence="5 9">Uracil-DNA glycosylase</fullName>
        <shortName evidence="9">UDG</shortName>
        <ecNumber evidence="4 9">3.2.2.27</ecNumber>
    </recommendedName>
</protein>
<dbReference type="InterPro" id="IPR005122">
    <property type="entry name" value="Uracil-DNA_glycosylase-like"/>
</dbReference>
<dbReference type="EC" id="3.2.2.27" evidence="4 9"/>
<evidence type="ECO:0000256" key="6">
    <source>
        <dbReference type="ARBA" id="ARBA00022763"/>
    </source>
</evidence>
<dbReference type="InterPro" id="IPR002043">
    <property type="entry name" value="UDG_fam1"/>
</dbReference>
<dbReference type="OMA" id="PDNGYLM"/>
<dbReference type="Gene3D" id="3.40.470.10">
    <property type="entry name" value="Uracil-DNA glycosylase-like domain"/>
    <property type="match status" value="1"/>
</dbReference>
<dbReference type="NCBIfam" id="NF003591">
    <property type="entry name" value="PRK05254.1-4"/>
    <property type="match status" value="1"/>
</dbReference>
<comment type="similarity">
    <text evidence="3 9 11">Belongs to the uracil-DNA glycosylase (UDG) superfamily. UNG family.</text>
</comment>
<keyword evidence="13" id="KW-0326">Glycosidase</keyword>
<dbReference type="RefSeq" id="WP_006340734.1">
    <property type="nucleotide sequence ID" value="NZ_BAWW01000066.1"/>
</dbReference>
<evidence type="ECO:0000256" key="3">
    <source>
        <dbReference type="ARBA" id="ARBA00008184"/>
    </source>
</evidence>
<comment type="function">
    <text evidence="2 9 11">Excises uracil residues from the DNA which can arise as a result of misincorporation of dUMP residues by DNA polymerase or due to deamination of cytosine.</text>
</comment>
<dbReference type="PROSITE" id="PS00130">
    <property type="entry name" value="U_DNA_GLYCOSYLASE"/>
    <property type="match status" value="1"/>
</dbReference>
<comment type="caution">
    <text evidence="13">The sequence shown here is derived from an EMBL/GenBank/DDBJ whole genome shotgun (WGS) entry which is preliminary data.</text>
</comment>
<name>A0A0C1EIZ6_9BACT</name>
<dbReference type="InterPro" id="IPR036895">
    <property type="entry name" value="Uracil-DNA_glycosylase-like_sf"/>
</dbReference>
<dbReference type="SMART" id="SM00987">
    <property type="entry name" value="UreE_C"/>
    <property type="match status" value="1"/>
</dbReference>
<comment type="catalytic activity">
    <reaction evidence="1 9 11">
        <text>Hydrolyzes single-stranded DNA or mismatched double-stranded DNA and polynucleotides, releasing free uracil.</text>
        <dbReference type="EC" id="3.2.2.27"/>
    </reaction>
</comment>
<keyword evidence="8 9" id="KW-0234">DNA repair</keyword>
<dbReference type="NCBIfam" id="TIGR00628">
    <property type="entry name" value="ung"/>
    <property type="match status" value="1"/>
</dbReference>
<evidence type="ECO:0000256" key="10">
    <source>
        <dbReference type="PROSITE-ProRule" id="PRU10072"/>
    </source>
</evidence>
<evidence type="ECO:0000256" key="2">
    <source>
        <dbReference type="ARBA" id="ARBA00002631"/>
    </source>
</evidence>
<dbReference type="CDD" id="cd10027">
    <property type="entry name" value="UDG-F1-like"/>
    <property type="match status" value="1"/>
</dbReference>
<dbReference type="Proteomes" id="UP000031307">
    <property type="component" value="Unassembled WGS sequence"/>
</dbReference>
<feature type="active site" description="Proton acceptor" evidence="9 10">
    <location>
        <position position="76"/>
    </location>
</feature>
<dbReference type="InterPro" id="IPR018085">
    <property type="entry name" value="Ura-DNA_Glyclase_AS"/>
</dbReference>
<dbReference type="GO" id="GO:0097510">
    <property type="term" value="P:base-excision repair, AP site formation via deaminated base removal"/>
    <property type="evidence" value="ECO:0007669"/>
    <property type="project" value="TreeGrafter"/>
</dbReference>
<organism evidence="13 14">
    <name type="scientific">Parachlamydia acanthamoebae</name>
    <dbReference type="NCBI Taxonomy" id="83552"/>
    <lineage>
        <taxon>Bacteria</taxon>
        <taxon>Pseudomonadati</taxon>
        <taxon>Chlamydiota</taxon>
        <taxon>Chlamydiia</taxon>
        <taxon>Parachlamydiales</taxon>
        <taxon>Parachlamydiaceae</taxon>
        <taxon>Parachlamydia</taxon>
    </lineage>
</organism>
<dbReference type="SMART" id="SM00986">
    <property type="entry name" value="UDG"/>
    <property type="match status" value="1"/>
</dbReference>
<evidence type="ECO:0000256" key="9">
    <source>
        <dbReference type="HAMAP-Rule" id="MF_00148"/>
    </source>
</evidence>
<dbReference type="HAMAP" id="MF_00148">
    <property type="entry name" value="UDG"/>
    <property type="match status" value="1"/>
</dbReference>
<proteinExistence type="inferred from homology"/>
<reference evidence="13 14" key="1">
    <citation type="journal article" date="2014" name="Mol. Biol. Evol.">
        <title>Massive expansion of Ubiquitination-related gene families within the Chlamydiae.</title>
        <authorList>
            <person name="Domman D."/>
            <person name="Collingro A."/>
            <person name="Lagkouvardos I."/>
            <person name="Gehre L."/>
            <person name="Weinmaier T."/>
            <person name="Rattei T."/>
            <person name="Subtil A."/>
            <person name="Horn M."/>
        </authorList>
    </citation>
    <scope>NUCLEOTIDE SEQUENCE [LARGE SCALE GENOMIC DNA]</scope>
    <source>
        <strain evidence="13 14">OEW1</strain>
    </source>
</reference>
<evidence type="ECO:0000313" key="14">
    <source>
        <dbReference type="Proteomes" id="UP000031307"/>
    </source>
</evidence>
<dbReference type="Pfam" id="PF03167">
    <property type="entry name" value="UDG"/>
    <property type="match status" value="1"/>
</dbReference>
<feature type="domain" description="Uracil-DNA glycosylase-like" evidence="12">
    <location>
        <begin position="61"/>
        <end position="225"/>
    </location>
</feature>
<evidence type="ECO:0000256" key="7">
    <source>
        <dbReference type="ARBA" id="ARBA00022801"/>
    </source>
</evidence>
<accession>A0A0C1EIZ6</accession>
<dbReference type="PATRIC" id="fig|83552.4.peg.2341"/>
<evidence type="ECO:0000256" key="1">
    <source>
        <dbReference type="ARBA" id="ARBA00001400"/>
    </source>
</evidence>
<keyword evidence="7 9" id="KW-0378">Hydrolase</keyword>
<dbReference type="AlphaFoldDB" id="A0A0C1EIZ6"/>
<gene>
    <name evidence="9 13" type="primary">ung</name>
    <name evidence="13" type="ORF">DB43_AB00290</name>
</gene>
<dbReference type="NCBIfam" id="NF003588">
    <property type="entry name" value="PRK05254.1-1"/>
    <property type="match status" value="1"/>
</dbReference>
<dbReference type="NCBIfam" id="NF003589">
    <property type="entry name" value="PRK05254.1-2"/>
    <property type="match status" value="1"/>
</dbReference>
<dbReference type="FunFam" id="3.40.470.10:FF:000001">
    <property type="entry name" value="Uracil-DNA glycosylase"/>
    <property type="match status" value="1"/>
</dbReference>
<dbReference type="GO" id="GO:0004844">
    <property type="term" value="F:uracil DNA N-glycosylase activity"/>
    <property type="evidence" value="ECO:0007669"/>
    <property type="project" value="UniProtKB-UniRule"/>
</dbReference>
<dbReference type="PANTHER" id="PTHR11264:SF0">
    <property type="entry name" value="URACIL-DNA GLYCOSYLASE"/>
    <property type="match status" value="1"/>
</dbReference>
<dbReference type="SUPFAM" id="SSF52141">
    <property type="entry name" value="Uracil-DNA glycosylase-like"/>
    <property type="match status" value="1"/>
</dbReference>
<evidence type="ECO:0000256" key="11">
    <source>
        <dbReference type="RuleBase" id="RU003780"/>
    </source>
</evidence>
<evidence type="ECO:0000313" key="13">
    <source>
        <dbReference type="EMBL" id="KIA76564.1"/>
    </source>
</evidence>
<keyword evidence="9" id="KW-0963">Cytoplasm</keyword>
<dbReference type="EMBL" id="JSAM01000112">
    <property type="protein sequence ID" value="KIA76564.1"/>
    <property type="molecule type" value="Genomic_DNA"/>
</dbReference>
<dbReference type="GO" id="GO:0005737">
    <property type="term" value="C:cytoplasm"/>
    <property type="evidence" value="ECO:0007669"/>
    <property type="project" value="UniProtKB-SubCell"/>
</dbReference>
<keyword evidence="6 9" id="KW-0227">DNA damage</keyword>
<dbReference type="NCBIfam" id="NF003592">
    <property type="entry name" value="PRK05254.1-5"/>
    <property type="match status" value="1"/>
</dbReference>
<sequence>MQVMQSNFSMLPFEIESSWQKALEEELKKPYLLELAVFLEKERAMGAQIYPPKNLIFNALWNTPFDQVKVVIIGQDPYHGPGQAHGLSFSVPEGIPQPPSLKNIFKELAEDLGIPAPSHGCLLHWAKQGVLLLNATLTVRQGEPMSHEGRGWEQFTDSIVKALLIQKKPMVFILWGKWAQKKWEHFKNLQDPNQHLVLTAAHPSPFSAHQGFFGCHHFSKTNQWLEKHHLTPIDWKIV</sequence>
<dbReference type="PANTHER" id="PTHR11264">
    <property type="entry name" value="URACIL-DNA GLYCOSYLASE"/>
    <property type="match status" value="1"/>
</dbReference>
<comment type="subcellular location">
    <subcellularLocation>
        <location evidence="9">Cytoplasm</location>
    </subcellularLocation>
</comment>
<evidence type="ECO:0000256" key="8">
    <source>
        <dbReference type="ARBA" id="ARBA00023204"/>
    </source>
</evidence>
<evidence type="ECO:0000256" key="4">
    <source>
        <dbReference type="ARBA" id="ARBA00012030"/>
    </source>
</evidence>
<evidence type="ECO:0000256" key="5">
    <source>
        <dbReference type="ARBA" id="ARBA00018429"/>
    </source>
</evidence>